<dbReference type="AlphaFoldDB" id="A0A0B6YJ74"/>
<dbReference type="EMBL" id="HACG01009408">
    <property type="protein sequence ID" value="CEK56273.1"/>
    <property type="molecule type" value="Transcribed_RNA"/>
</dbReference>
<evidence type="ECO:0000313" key="1">
    <source>
        <dbReference type="EMBL" id="CEK56273.1"/>
    </source>
</evidence>
<sequence>DEDDDDDFRGSVNLRTNNKKRKFRTRKVTRQTPNITDLVSVNTCKISDPHLVSAVAASIKDDDDDVDDNSSD</sequence>
<name>A0A0B6YJ74_9EUPU</name>
<feature type="non-terminal residue" evidence="1">
    <location>
        <position position="1"/>
    </location>
</feature>
<organism evidence="1">
    <name type="scientific">Arion vulgaris</name>
    <dbReference type="NCBI Taxonomy" id="1028688"/>
    <lineage>
        <taxon>Eukaryota</taxon>
        <taxon>Metazoa</taxon>
        <taxon>Spiralia</taxon>
        <taxon>Lophotrochozoa</taxon>
        <taxon>Mollusca</taxon>
        <taxon>Gastropoda</taxon>
        <taxon>Heterobranchia</taxon>
        <taxon>Euthyneura</taxon>
        <taxon>Panpulmonata</taxon>
        <taxon>Eupulmonata</taxon>
        <taxon>Stylommatophora</taxon>
        <taxon>Helicina</taxon>
        <taxon>Arionoidea</taxon>
        <taxon>Arionidae</taxon>
        <taxon>Arion</taxon>
    </lineage>
</organism>
<reference evidence="1" key="1">
    <citation type="submission" date="2014-12" db="EMBL/GenBank/DDBJ databases">
        <title>Insight into the proteome of Arion vulgaris.</title>
        <authorList>
            <person name="Aradska J."/>
            <person name="Bulat T."/>
            <person name="Smidak R."/>
            <person name="Sarate P."/>
            <person name="Gangsoo J."/>
            <person name="Sialana F."/>
            <person name="Bilban M."/>
            <person name="Lubec G."/>
        </authorList>
    </citation>
    <scope>NUCLEOTIDE SEQUENCE</scope>
    <source>
        <tissue evidence="1">Skin</tissue>
    </source>
</reference>
<feature type="non-terminal residue" evidence="1">
    <location>
        <position position="72"/>
    </location>
</feature>
<accession>A0A0B6YJ74</accession>
<proteinExistence type="predicted"/>
<gene>
    <name evidence="1" type="primary">ORF27236</name>
</gene>
<protein>
    <submittedName>
        <fullName evidence="1">Uncharacterized protein</fullName>
    </submittedName>
</protein>